<gene>
    <name evidence="3" type="ORF">PMAYCL1PPCAC_15005</name>
</gene>
<dbReference type="EMBL" id="BTRK01000004">
    <property type="protein sequence ID" value="GMR44810.1"/>
    <property type="molecule type" value="Genomic_DNA"/>
</dbReference>
<keyword evidence="2" id="KW-0812">Transmembrane</keyword>
<protein>
    <submittedName>
        <fullName evidence="3">Uncharacterized protein</fullName>
    </submittedName>
</protein>
<dbReference type="Proteomes" id="UP001328107">
    <property type="component" value="Unassembled WGS sequence"/>
</dbReference>
<accession>A0AAN5CI24</accession>
<keyword evidence="2" id="KW-0472">Membrane</keyword>
<evidence type="ECO:0000256" key="1">
    <source>
        <dbReference type="SAM" id="MobiDB-lite"/>
    </source>
</evidence>
<sequence>MTEIVTAAAATGFLLTIAVPFVALHELLVKRHKANMLRHLPPRKRVNISYGRSAGAARPTPLQLTPSLEQAAETAPSVPDPPPPYDPRMRPATPPPAYEEIGMIRPEPSVARFAQSA</sequence>
<evidence type="ECO:0000313" key="3">
    <source>
        <dbReference type="EMBL" id="GMR44810.1"/>
    </source>
</evidence>
<evidence type="ECO:0000256" key="2">
    <source>
        <dbReference type="SAM" id="Phobius"/>
    </source>
</evidence>
<evidence type="ECO:0000313" key="4">
    <source>
        <dbReference type="Proteomes" id="UP001328107"/>
    </source>
</evidence>
<feature type="compositionally biased region" description="Pro residues" evidence="1">
    <location>
        <begin position="78"/>
        <end position="97"/>
    </location>
</feature>
<feature type="region of interest" description="Disordered" evidence="1">
    <location>
        <begin position="67"/>
        <end position="107"/>
    </location>
</feature>
<keyword evidence="2" id="KW-1133">Transmembrane helix</keyword>
<dbReference type="AlphaFoldDB" id="A0AAN5CI24"/>
<reference evidence="4" key="1">
    <citation type="submission" date="2022-10" db="EMBL/GenBank/DDBJ databases">
        <title>Genome assembly of Pristionchus species.</title>
        <authorList>
            <person name="Yoshida K."/>
            <person name="Sommer R.J."/>
        </authorList>
    </citation>
    <scope>NUCLEOTIDE SEQUENCE [LARGE SCALE GENOMIC DNA]</scope>
    <source>
        <strain evidence="4">RS5460</strain>
    </source>
</reference>
<name>A0AAN5CI24_9BILA</name>
<feature type="transmembrane region" description="Helical" evidence="2">
    <location>
        <begin position="6"/>
        <end position="29"/>
    </location>
</feature>
<keyword evidence="4" id="KW-1185">Reference proteome</keyword>
<comment type="caution">
    <text evidence="3">The sequence shown here is derived from an EMBL/GenBank/DDBJ whole genome shotgun (WGS) entry which is preliminary data.</text>
</comment>
<proteinExistence type="predicted"/>
<organism evidence="3 4">
    <name type="scientific">Pristionchus mayeri</name>
    <dbReference type="NCBI Taxonomy" id="1317129"/>
    <lineage>
        <taxon>Eukaryota</taxon>
        <taxon>Metazoa</taxon>
        <taxon>Ecdysozoa</taxon>
        <taxon>Nematoda</taxon>
        <taxon>Chromadorea</taxon>
        <taxon>Rhabditida</taxon>
        <taxon>Rhabditina</taxon>
        <taxon>Diplogasteromorpha</taxon>
        <taxon>Diplogasteroidea</taxon>
        <taxon>Neodiplogasteridae</taxon>
        <taxon>Pristionchus</taxon>
    </lineage>
</organism>